<organism evidence="6 7">
    <name type="scientific">Candidatus Kuenenbacteria bacterium HGW-Kuenenbacteria-1</name>
    <dbReference type="NCBI Taxonomy" id="2013812"/>
    <lineage>
        <taxon>Bacteria</taxon>
        <taxon>Candidatus Kueneniibacteriota</taxon>
    </lineage>
</organism>
<keyword evidence="2 5" id="KW-0689">Ribosomal protein</keyword>
<evidence type="ECO:0000256" key="1">
    <source>
        <dbReference type="ARBA" id="ARBA00007596"/>
    </source>
</evidence>
<dbReference type="NCBIfam" id="TIGR01023">
    <property type="entry name" value="rpmG_bact"/>
    <property type="match status" value="1"/>
</dbReference>
<accession>A0A2N1UNS8</accession>
<name>A0A2N1UNS8_9BACT</name>
<dbReference type="NCBIfam" id="NF001764">
    <property type="entry name" value="PRK00504.1"/>
    <property type="match status" value="1"/>
</dbReference>
<comment type="similarity">
    <text evidence="1 5">Belongs to the bacterial ribosomal protein bL33 family.</text>
</comment>
<gene>
    <name evidence="5 6" type="primary">rpmG</name>
    <name evidence="6" type="ORF">CVV26_01300</name>
</gene>
<dbReference type="InterPro" id="IPR038584">
    <property type="entry name" value="Ribosomal_bL33_sf"/>
</dbReference>
<dbReference type="Gene3D" id="2.20.28.120">
    <property type="entry name" value="Ribosomal protein L33"/>
    <property type="match status" value="1"/>
</dbReference>
<dbReference type="InterPro" id="IPR001705">
    <property type="entry name" value="Ribosomal_bL33"/>
</dbReference>
<dbReference type="SUPFAM" id="SSF57829">
    <property type="entry name" value="Zn-binding ribosomal proteins"/>
    <property type="match status" value="1"/>
</dbReference>
<reference evidence="6 7" key="1">
    <citation type="journal article" date="2017" name="ISME J.">
        <title>Potential for microbial H2 and metal transformations associated with novel bacteria and archaea in deep terrestrial subsurface sediments.</title>
        <authorList>
            <person name="Hernsdorf A.W."/>
            <person name="Amano Y."/>
            <person name="Miyakawa K."/>
            <person name="Ise K."/>
            <person name="Suzuki Y."/>
            <person name="Anantharaman K."/>
            <person name="Probst A."/>
            <person name="Burstein D."/>
            <person name="Thomas B.C."/>
            <person name="Banfield J.F."/>
        </authorList>
    </citation>
    <scope>NUCLEOTIDE SEQUENCE [LARGE SCALE GENOMIC DNA]</scope>
    <source>
        <strain evidence="6">HGW-Kuenenbacteria-1</strain>
    </source>
</reference>
<dbReference type="GO" id="GO:0005737">
    <property type="term" value="C:cytoplasm"/>
    <property type="evidence" value="ECO:0007669"/>
    <property type="project" value="UniProtKB-ARBA"/>
</dbReference>
<proteinExistence type="inferred from homology"/>
<evidence type="ECO:0000256" key="2">
    <source>
        <dbReference type="ARBA" id="ARBA00022980"/>
    </source>
</evidence>
<dbReference type="GO" id="GO:0003735">
    <property type="term" value="F:structural constituent of ribosome"/>
    <property type="evidence" value="ECO:0007669"/>
    <property type="project" value="InterPro"/>
</dbReference>
<evidence type="ECO:0000313" key="7">
    <source>
        <dbReference type="Proteomes" id="UP000233414"/>
    </source>
</evidence>
<evidence type="ECO:0000256" key="4">
    <source>
        <dbReference type="ARBA" id="ARBA00035176"/>
    </source>
</evidence>
<dbReference type="InterPro" id="IPR011332">
    <property type="entry name" value="Ribosomal_zn-bd"/>
</dbReference>
<comment type="caution">
    <text evidence="6">The sequence shown here is derived from an EMBL/GenBank/DDBJ whole genome shotgun (WGS) entry which is preliminary data.</text>
</comment>
<evidence type="ECO:0000256" key="5">
    <source>
        <dbReference type="HAMAP-Rule" id="MF_00294"/>
    </source>
</evidence>
<dbReference type="GO" id="GO:0005840">
    <property type="term" value="C:ribosome"/>
    <property type="evidence" value="ECO:0007669"/>
    <property type="project" value="UniProtKB-KW"/>
</dbReference>
<protein>
    <recommendedName>
        <fullName evidence="4 5">Large ribosomal subunit protein bL33</fullName>
    </recommendedName>
</protein>
<dbReference type="AlphaFoldDB" id="A0A2N1UNS8"/>
<dbReference type="GO" id="GO:0006412">
    <property type="term" value="P:translation"/>
    <property type="evidence" value="ECO:0007669"/>
    <property type="project" value="UniProtKB-UniRule"/>
</dbReference>
<dbReference type="Pfam" id="PF00471">
    <property type="entry name" value="Ribosomal_L33"/>
    <property type="match status" value="1"/>
</dbReference>
<sequence>MSQANLIKFECVECHKINYFSHKNKKIIKERLELKKYCKSCKKHTQHKETK</sequence>
<dbReference type="HAMAP" id="MF_00294">
    <property type="entry name" value="Ribosomal_bL33"/>
    <property type="match status" value="1"/>
</dbReference>
<evidence type="ECO:0000313" key="6">
    <source>
        <dbReference type="EMBL" id="PKL72507.1"/>
    </source>
</evidence>
<dbReference type="Proteomes" id="UP000233414">
    <property type="component" value="Unassembled WGS sequence"/>
</dbReference>
<dbReference type="EMBL" id="PGYQ01000003">
    <property type="protein sequence ID" value="PKL72507.1"/>
    <property type="molecule type" value="Genomic_DNA"/>
</dbReference>
<keyword evidence="3 5" id="KW-0687">Ribonucleoprotein</keyword>
<dbReference type="GO" id="GO:1990904">
    <property type="term" value="C:ribonucleoprotein complex"/>
    <property type="evidence" value="ECO:0007669"/>
    <property type="project" value="UniProtKB-KW"/>
</dbReference>
<evidence type="ECO:0000256" key="3">
    <source>
        <dbReference type="ARBA" id="ARBA00023274"/>
    </source>
</evidence>
<dbReference type="NCBIfam" id="NF001860">
    <property type="entry name" value="PRK00595.1"/>
    <property type="match status" value="1"/>
</dbReference>